<dbReference type="PROSITE" id="PS50995">
    <property type="entry name" value="HTH_MARR_2"/>
    <property type="match status" value="1"/>
</dbReference>
<accession>A0A7W2ABG0</accession>
<dbReference type="InterPro" id="IPR036388">
    <property type="entry name" value="WH-like_DNA-bd_sf"/>
</dbReference>
<keyword evidence="1" id="KW-0805">Transcription regulation</keyword>
<reference evidence="5 6" key="1">
    <citation type="submission" date="2020-07" db="EMBL/GenBank/DDBJ databases">
        <title>Bacterium isolated from marien macroalgae.</title>
        <authorList>
            <person name="Zhu K."/>
            <person name="Lu D."/>
            <person name="Du Z."/>
        </authorList>
    </citation>
    <scope>NUCLEOTIDE SEQUENCE [LARGE SCALE GENOMIC DNA]</scope>
    <source>
        <strain evidence="5 6">3-1745</strain>
    </source>
</reference>
<protein>
    <submittedName>
        <fullName evidence="5">Winged helix-turn-helix transcriptional regulator</fullName>
    </submittedName>
</protein>
<evidence type="ECO:0000256" key="1">
    <source>
        <dbReference type="ARBA" id="ARBA00023015"/>
    </source>
</evidence>
<dbReference type="PANTHER" id="PTHR33164">
    <property type="entry name" value="TRANSCRIPTIONAL REGULATOR, MARR FAMILY"/>
    <property type="match status" value="1"/>
</dbReference>
<dbReference type="SMART" id="SM00347">
    <property type="entry name" value="HTH_MARR"/>
    <property type="match status" value="1"/>
</dbReference>
<sequence>MPAPAPSQQKFGIRFTLLARLWRRTLDQLLAQEGVTDISWSPLIHLLEGGDGCTQKELAARAGIDGSSLVRLLDTLVVRGFVERKPDLNDRRRRYVLLTPSGHQEAMRIRGILDGIEARMLEAVSDAEIEQTTRVLSRIRKRLQSLSDEAAQ</sequence>
<evidence type="ECO:0000256" key="2">
    <source>
        <dbReference type="ARBA" id="ARBA00023125"/>
    </source>
</evidence>
<dbReference type="PROSITE" id="PS01117">
    <property type="entry name" value="HTH_MARR_1"/>
    <property type="match status" value="1"/>
</dbReference>
<dbReference type="GO" id="GO:0006950">
    <property type="term" value="P:response to stress"/>
    <property type="evidence" value="ECO:0007669"/>
    <property type="project" value="TreeGrafter"/>
</dbReference>
<keyword evidence="6" id="KW-1185">Reference proteome</keyword>
<dbReference type="Pfam" id="PF12802">
    <property type="entry name" value="MarR_2"/>
    <property type="match status" value="1"/>
</dbReference>
<dbReference type="Gene3D" id="1.10.10.10">
    <property type="entry name" value="Winged helix-like DNA-binding domain superfamily/Winged helix DNA-binding domain"/>
    <property type="match status" value="1"/>
</dbReference>
<organism evidence="5 6">
    <name type="scientific">Marinobacterium marinum</name>
    <dbReference type="NCBI Taxonomy" id="2756129"/>
    <lineage>
        <taxon>Bacteria</taxon>
        <taxon>Pseudomonadati</taxon>
        <taxon>Pseudomonadota</taxon>
        <taxon>Gammaproteobacteria</taxon>
        <taxon>Oceanospirillales</taxon>
        <taxon>Oceanospirillaceae</taxon>
        <taxon>Marinobacterium</taxon>
    </lineage>
</organism>
<dbReference type="EMBL" id="JACEMT010000051">
    <property type="protein sequence ID" value="MBA4502901.1"/>
    <property type="molecule type" value="Genomic_DNA"/>
</dbReference>
<dbReference type="GO" id="GO:0003677">
    <property type="term" value="F:DNA binding"/>
    <property type="evidence" value="ECO:0007669"/>
    <property type="project" value="UniProtKB-KW"/>
</dbReference>
<keyword evidence="3" id="KW-0804">Transcription</keyword>
<evidence type="ECO:0000313" key="6">
    <source>
        <dbReference type="Proteomes" id="UP000538931"/>
    </source>
</evidence>
<evidence type="ECO:0000256" key="3">
    <source>
        <dbReference type="ARBA" id="ARBA00023163"/>
    </source>
</evidence>
<dbReference type="PANTHER" id="PTHR33164:SF64">
    <property type="entry name" value="TRANSCRIPTIONAL REGULATOR SLYA"/>
    <property type="match status" value="1"/>
</dbReference>
<comment type="caution">
    <text evidence="5">The sequence shown here is derived from an EMBL/GenBank/DDBJ whole genome shotgun (WGS) entry which is preliminary data.</text>
</comment>
<dbReference type="InterPro" id="IPR000835">
    <property type="entry name" value="HTH_MarR-typ"/>
</dbReference>
<dbReference type="RefSeq" id="WP_181740145.1">
    <property type="nucleotide sequence ID" value="NZ_JACEMT010000051.1"/>
</dbReference>
<proteinExistence type="predicted"/>
<gene>
    <name evidence="5" type="ORF">H1S06_11065</name>
</gene>
<dbReference type="InterPro" id="IPR036390">
    <property type="entry name" value="WH_DNA-bd_sf"/>
</dbReference>
<dbReference type="PRINTS" id="PR00598">
    <property type="entry name" value="HTHMARR"/>
</dbReference>
<name>A0A7W2ABG0_9GAMM</name>
<keyword evidence="2" id="KW-0238">DNA-binding</keyword>
<dbReference type="GO" id="GO:0003700">
    <property type="term" value="F:DNA-binding transcription factor activity"/>
    <property type="evidence" value="ECO:0007669"/>
    <property type="project" value="InterPro"/>
</dbReference>
<evidence type="ECO:0000259" key="4">
    <source>
        <dbReference type="PROSITE" id="PS50995"/>
    </source>
</evidence>
<feature type="domain" description="HTH marR-type" evidence="4">
    <location>
        <begin position="8"/>
        <end position="141"/>
    </location>
</feature>
<dbReference type="InterPro" id="IPR039422">
    <property type="entry name" value="MarR/SlyA-like"/>
</dbReference>
<dbReference type="AlphaFoldDB" id="A0A7W2ABG0"/>
<evidence type="ECO:0000313" key="5">
    <source>
        <dbReference type="EMBL" id="MBA4502901.1"/>
    </source>
</evidence>
<dbReference type="Proteomes" id="UP000538931">
    <property type="component" value="Unassembled WGS sequence"/>
</dbReference>
<dbReference type="InterPro" id="IPR023187">
    <property type="entry name" value="Tscrpt_reg_MarR-type_CS"/>
</dbReference>
<dbReference type="SUPFAM" id="SSF46785">
    <property type="entry name" value="Winged helix' DNA-binding domain"/>
    <property type="match status" value="1"/>
</dbReference>